<evidence type="ECO:0000259" key="4">
    <source>
        <dbReference type="PROSITE" id="PS50042"/>
    </source>
</evidence>
<dbReference type="GO" id="GO:0005829">
    <property type="term" value="C:cytosol"/>
    <property type="evidence" value="ECO:0007669"/>
    <property type="project" value="TreeGrafter"/>
</dbReference>
<sequence>MMEDTLMKEELCVHLVPLFNQLSLERQRQVEQLVHHQRIKRGTIVVSPDMDDRLMIVKSGHGRMYQLSEDGEERVQRMLKTGDYVGETWLLGVANHSSYVEMTTDSDICILNRQDFIQLIHHQSEIALKLMAGQAAMIESLRQQTRLMGLPNIEERVVTYLKQLMVDQQSSKVKLPLKLKDLSSYLGTTPETLSRTLAQLEADSKLTRHLRTIQIIHL</sequence>
<dbReference type="PROSITE" id="PS51063">
    <property type="entry name" value="HTH_CRP_2"/>
    <property type="match status" value="1"/>
</dbReference>
<dbReference type="PANTHER" id="PTHR24567:SF26">
    <property type="entry name" value="REGULATORY PROTEIN YEIL"/>
    <property type="match status" value="1"/>
</dbReference>
<dbReference type="Pfam" id="PF13545">
    <property type="entry name" value="HTH_Crp_2"/>
    <property type="match status" value="1"/>
</dbReference>
<protein>
    <submittedName>
        <fullName evidence="6">Cyclic nucleotide-binding domain protein</fullName>
    </submittedName>
</protein>
<evidence type="ECO:0000256" key="1">
    <source>
        <dbReference type="ARBA" id="ARBA00023015"/>
    </source>
</evidence>
<dbReference type="SMART" id="SM00100">
    <property type="entry name" value="cNMP"/>
    <property type="match status" value="1"/>
</dbReference>
<accession>A0A828RIA3</accession>
<reference evidence="6 7" key="1">
    <citation type="submission" date="2011-01" db="EMBL/GenBank/DDBJ databases">
        <authorList>
            <person name="Muzny D."/>
            <person name="Qin X."/>
            <person name="Buhay C."/>
            <person name="Dugan-Rocha S."/>
            <person name="Ding Y."/>
            <person name="Chen G."/>
            <person name="Hawes A."/>
            <person name="Holder M."/>
            <person name="Jhangiani S."/>
            <person name="Johnson A."/>
            <person name="Khan Z."/>
            <person name="Li Z."/>
            <person name="Liu W."/>
            <person name="Liu X."/>
            <person name="Perez L."/>
            <person name="Shen H."/>
            <person name="Wang Q."/>
            <person name="Watt J."/>
            <person name="Xi L."/>
            <person name="Xin Y."/>
            <person name="Zhou J."/>
            <person name="Deng J."/>
            <person name="Jiang H."/>
            <person name="Liu Y."/>
            <person name="Qu J."/>
            <person name="Song X.-Z."/>
            <person name="Zhang L."/>
            <person name="Villasana D."/>
            <person name="Johnson A."/>
            <person name="Liu J."/>
            <person name="Liyanage D."/>
            <person name="Lorensuhewa L."/>
            <person name="Robinson T."/>
            <person name="Song A."/>
            <person name="Song B.-B."/>
            <person name="Dinh H."/>
            <person name="Thornton R."/>
            <person name="Coyle M."/>
            <person name="Francisco L."/>
            <person name="Jackson L."/>
            <person name="Javaid M."/>
            <person name="Korchina V."/>
            <person name="Kovar C."/>
            <person name="Mata R."/>
            <person name="Mathew T."/>
            <person name="Ngo R."/>
            <person name="Nguyen L."/>
            <person name="Nguyen N."/>
            <person name="Okwuonu G."/>
            <person name="Ongeri F."/>
            <person name="Pham C."/>
            <person name="Simmons D."/>
            <person name="Wilczek-Boney K."/>
            <person name="Hale W."/>
            <person name="Jakkamsetti A."/>
            <person name="Pham P."/>
            <person name="Ruth R."/>
            <person name="San Lucas F."/>
            <person name="Warren J."/>
            <person name="Zhang J."/>
            <person name="Zhao Z."/>
            <person name="Zhou C."/>
            <person name="Zhu D."/>
            <person name="Lee S."/>
            <person name="Bess C."/>
            <person name="Blankenburg K."/>
            <person name="Forbes L."/>
            <person name="Fu Q."/>
            <person name="Gubbala S."/>
            <person name="Hirani K."/>
            <person name="Jayaseelan J.C."/>
            <person name="Lara F."/>
            <person name="Munidasa M."/>
            <person name="Palculict T."/>
            <person name="Patil S."/>
            <person name="Pu L.-L."/>
            <person name="Saada N."/>
            <person name="Tang L."/>
            <person name="Weissenberger G."/>
            <person name="Zhu Y."/>
            <person name="Hemphill L."/>
            <person name="Shang Y."/>
            <person name="Youmans B."/>
            <person name="Ayvaz T."/>
            <person name="Ross M."/>
            <person name="Santibanez J."/>
            <person name="Aqrawi P."/>
            <person name="Gross S."/>
            <person name="Joshi V."/>
            <person name="Fowler G."/>
            <person name="Nazareth L."/>
            <person name="Reid J."/>
            <person name="Worley K."/>
            <person name="Petrosino J."/>
            <person name="Highlander S."/>
            <person name="Gibbs R."/>
        </authorList>
    </citation>
    <scope>NUCLEOTIDE SEQUENCE [LARGE SCALE GENOMIC DNA]</scope>
    <source>
        <strain evidence="6 7">MM4-1A</strain>
    </source>
</reference>
<evidence type="ECO:0000259" key="5">
    <source>
        <dbReference type="PROSITE" id="PS51063"/>
    </source>
</evidence>
<dbReference type="CDD" id="cd00038">
    <property type="entry name" value="CAP_ED"/>
    <property type="match status" value="1"/>
</dbReference>
<dbReference type="InterPro" id="IPR050397">
    <property type="entry name" value="Env_Response_Regulators"/>
</dbReference>
<comment type="caution">
    <text evidence="6">The sequence shown here is derived from an EMBL/GenBank/DDBJ whole genome shotgun (WGS) entry which is preliminary data.</text>
</comment>
<dbReference type="PANTHER" id="PTHR24567">
    <property type="entry name" value="CRP FAMILY TRANSCRIPTIONAL REGULATORY PROTEIN"/>
    <property type="match status" value="1"/>
</dbReference>
<name>A0A828RIA3_LIMRT</name>
<evidence type="ECO:0000313" key="6">
    <source>
        <dbReference type="EMBL" id="EGC14271.1"/>
    </source>
</evidence>
<dbReference type="Proteomes" id="UP000004335">
    <property type="component" value="Unassembled WGS sequence"/>
</dbReference>
<dbReference type="InterPro" id="IPR000595">
    <property type="entry name" value="cNMP-bd_dom"/>
</dbReference>
<dbReference type="SMART" id="SM00419">
    <property type="entry name" value="HTH_CRP"/>
    <property type="match status" value="1"/>
</dbReference>
<evidence type="ECO:0000313" key="7">
    <source>
        <dbReference type="Proteomes" id="UP000004335"/>
    </source>
</evidence>
<dbReference type="InterPro" id="IPR018490">
    <property type="entry name" value="cNMP-bd_dom_sf"/>
</dbReference>
<gene>
    <name evidence="6" type="ORF">HMPREF0536_11408</name>
</gene>
<dbReference type="SUPFAM" id="SSF46785">
    <property type="entry name" value="Winged helix' DNA-binding domain"/>
    <property type="match status" value="1"/>
</dbReference>
<dbReference type="GO" id="GO:0003700">
    <property type="term" value="F:DNA-binding transcription factor activity"/>
    <property type="evidence" value="ECO:0007669"/>
    <property type="project" value="TreeGrafter"/>
</dbReference>
<proteinExistence type="predicted"/>
<dbReference type="InterPro" id="IPR014710">
    <property type="entry name" value="RmlC-like_jellyroll"/>
</dbReference>
<dbReference type="InterPro" id="IPR036390">
    <property type="entry name" value="WH_DNA-bd_sf"/>
</dbReference>
<organism evidence="6 7">
    <name type="scientific">Limosilactobacillus reuteri MM4-1A</name>
    <dbReference type="NCBI Taxonomy" id="548485"/>
    <lineage>
        <taxon>Bacteria</taxon>
        <taxon>Bacillati</taxon>
        <taxon>Bacillota</taxon>
        <taxon>Bacilli</taxon>
        <taxon>Lactobacillales</taxon>
        <taxon>Lactobacillaceae</taxon>
        <taxon>Limosilactobacillus</taxon>
    </lineage>
</organism>
<dbReference type="PROSITE" id="PS50042">
    <property type="entry name" value="CNMP_BINDING_3"/>
    <property type="match status" value="1"/>
</dbReference>
<dbReference type="Gene3D" id="2.60.120.10">
    <property type="entry name" value="Jelly Rolls"/>
    <property type="match status" value="1"/>
</dbReference>
<dbReference type="InterPro" id="IPR012318">
    <property type="entry name" value="HTH_CRP"/>
</dbReference>
<keyword evidence="1" id="KW-0805">Transcription regulation</keyword>
<dbReference type="Pfam" id="PF00027">
    <property type="entry name" value="cNMP_binding"/>
    <property type="match status" value="1"/>
</dbReference>
<feature type="domain" description="HTH crp-type" evidence="5">
    <location>
        <begin position="151"/>
        <end position="218"/>
    </location>
</feature>
<evidence type="ECO:0000256" key="3">
    <source>
        <dbReference type="ARBA" id="ARBA00023163"/>
    </source>
</evidence>
<dbReference type="Gene3D" id="1.10.10.10">
    <property type="entry name" value="Winged helix-like DNA-binding domain superfamily/Winged helix DNA-binding domain"/>
    <property type="match status" value="1"/>
</dbReference>
<keyword evidence="3" id="KW-0804">Transcription</keyword>
<dbReference type="AlphaFoldDB" id="A0A828RIA3"/>
<dbReference type="SUPFAM" id="SSF51206">
    <property type="entry name" value="cAMP-binding domain-like"/>
    <property type="match status" value="1"/>
</dbReference>
<evidence type="ECO:0000256" key="2">
    <source>
        <dbReference type="ARBA" id="ARBA00023125"/>
    </source>
</evidence>
<dbReference type="GO" id="GO:0003677">
    <property type="term" value="F:DNA binding"/>
    <property type="evidence" value="ECO:0007669"/>
    <property type="project" value="UniProtKB-KW"/>
</dbReference>
<dbReference type="EMBL" id="ACGX02000007">
    <property type="protein sequence ID" value="EGC14271.1"/>
    <property type="molecule type" value="Genomic_DNA"/>
</dbReference>
<keyword evidence="2" id="KW-0238">DNA-binding</keyword>
<feature type="domain" description="Cyclic nucleotide-binding" evidence="4">
    <location>
        <begin position="43"/>
        <end position="120"/>
    </location>
</feature>
<dbReference type="InterPro" id="IPR036388">
    <property type="entry name" value="WH-like_DNA-bd_sf"/>
</dbReference>